<keyword evidence="2" id="KW-1185">Reference proteome</keyword>
<evidence type="ECO:0000313" key="1">
    <source>
        <dbReference type="EMBL" id="KAK0479829.1"/>
    </source>
</evidence>
<protein>
    <recommendedName>
        <fullName evidence="3">F-box domain-containing protein</fullName>
    </recommendedName>
</protein>
<dbReference type="EMBL" id="JAUEPU010000086">
    <property type="protein sequence ID" value="KAK0479829.1"/>
    <property type="molecule type" value="Genomic_DNA"/>
</dbReference>
<dbReference type="Gene3D" id="1.20.1280.50">
    <property type="match status" value="1"/>
</dbReference>
<evidence type="ECO:0008006" key="3">
    <source>
        <dbReference type="Google" id="ProtNLM"/>
    </source>
</evidence>
<gene>
    <name evidence="1" type="ORF">EDD18DRAFT_1440537</name>
</gene>
<organism evidence="1 2">
    <name type="scientific">Armillaria luteobubalina</name>
    <dbReference type="NCBI Taxonomy" id="153913"/>
    <lineage>
        <taxon>Eukaryota</taxon>
        <taxon>Fungi</taxon>
        <taxon>Dikarya</taxon>
        <taxon>Basidiomycota</taxon>
        <taxon>Agaricomycotina</taxon>
        <taxon>Agaricomycetes</taxon>
        <taxon>Agaricomycetidae</taxon>
        <taxon>Agaricales</taxon>
        <taxon>Marasmiineae</taxon>
        <taxon>Physalacriaceae</taxon>
        <taxon>Armillaria</taxon>
    </lineage>
</organism>
<name>A0AA39P9B2_9AGAR</name>
<sequence length="479" mass="54587">MPLPTPKSLNSFKRILLQLPFKERARNYPFRHTRLKDRNQALENHVNAKKILSPSRRLSPELLTEIFIRCSSSYIEYDSPLDPRALPWTVSHVCRKWREVAIGTPEIWSSIRLNFVHDRFLNGRRALQASFMLGVVLDRARPCNLDVTIVPNGDISTHPAYAVLLPSVRYWKSLEVSRMRADSNLDFLSPCRGFFDRLETVVLYGEGHLRSGAIDTFAVAPCLRSFSKMLDAQFLLPSNLAEFEDYDPFNTNTHATLHSLVNIEKLTIQCSSYSSELPRIQLPRLAQLELKVDLRSLGEAFVTSNHFEFPFLTHLHLDLRFYHETITPLVLQPISSSTVSSLTLTWTHILPPSLIPNIGSYVSSLVTLPNLRRLTLRGSPNMNTFLGALSILPGKDVIFPKMSTLDIKCEYDNEDYLNMHILVELIQSRIYHGALREFNIMWQRGVVSYDADIRSRWQQLSSPGGGIQISASIRGLEAN</sequence>
<proteinExistence type="predicted"/>
<comment type="caution">
    <text evidence="1">The sequence shown here is derived from an EMBL/GenBank/DDBJ whole genome shotgun (WGS) entry which is preliminary data.</text>
</comment>
<dbReference type="Proteomes" id="UP001175228">
    <property type="component" value="Unassembled WGS sequence"/>
</dbReference>
<reference evidence="1" key="1">
    <citation type="submission" date="2023-06" db="EMBL/GenBank/DDBJ databases">
        <authorList>
            <consortium name="Lawrence Berkeley National Laboratory"/>
            <person name="Ahrendt S."/>
            <person name="Sahu N."/>
            <person name="Indic B."/>
            <person name="Wong-Bajracharya J."/>
            <person name="Merenyi Z."/>
            <person name="Ke H.-M."/>
            <person name="Monk M."/>
            <person name="Kocsube S."/>
            <person name="Drula E."/>
            <person name="Lipzen A."/>
            <person name="Balint B."/>
            <person name="Henrissat B."/>
            <person name="Andreopoulos B."/>
            <person name="Martin F.M."/>
            <person name="Harder C.B."/>
            <person name="Rigling D."/>
            <person name="Ford K.L."/>
            <person name="Foster G.D."/>
            <person name="Pangilinan J."/>
            <person name="Papanicolaou A."/>
            <person name="Barry K."/>
            <person name="LaButti K."/>
            <person name="Viragh M."/>
            <person name="Koriabine M."/>
            <person name="Yan M."/>
            <person name="Riley R."/>
            <person name="Champramary S."/>
            <person name="Plett K.L."/>
            <person name="Tsai I.J."/>
            <person name="Slot J."/>
            <person name="Sipos G."/>
            <person name="Plett J."/>
            <person name="Nagy L.G."/>
            <person name="Grigoriev I.V."/>
        </authorList>
    </citation>
    <scope>NUCLEOTIDE SEQUENCE</scope>
    <source>
        <strain evidence="1">HWK02</strain>
    </source>
</reference>
<evidence type="ECO:0000313" key="2">
    <source>
        <dbReference type="Proteomes" id="UP001175228"/>
    </source>
</evidence>
<accession>A0AA39P9B2</accession>
<dbReference type="AlphaFoldDB" id="A0AA39P9B2"/>